<sequence>MATPDVAANDARRRAPSLRLRLGLYGAVALAISLGLVGLALDAAYQRSAESGLRQQMETWTYLVLGAADVDARGRFLIDGDLGDPQLGQPGSGVYAHVHGDTGDWSSSSSLGLSLPEAPTVPAGESRFETPAAGLPFYRYRYGLAWELDDGRRFPFTISLLADPERVASQVRAFRQGLWRSLGLAGLLLAAAQFLFLWLGLRPLRDVAAEVARVETGEQEALSGEWPREIEPLTRNLQRLLDTEKANQARYRNALDSLAHSLKTPLAVLRAQLGEHADATTRGAIDDMQHLVATRLQRAAATTRRTLAAPVAVAPVVERVAGALRRVHSHDLRSLDVKVEPGLVFYGEERDLLEVTGNLLENACKHGDGRVWLNALPVTAGEPGLRPGLVIEVGNNGGPVALEQYLARGARADERVEGQGLGLAIVSEVVNAYGGEIEFDSGADDEVIVRVRFPSN</sequence>
<evidence type="ECO:0000256" key="4">
    <source>
        <dbReference type="ARBA" id="ARBA00022679"/>
    </source>
</evidence>
<dbReference type="RefSeq" id="WP_150863131.1">
    <property type="nucleotide sequence ID" value="NZ_VYXP01000002.1"/>
</dbReference>
<dbReference type="GO" id="GO:0000160">
    <property type="term" value="P:phosphorelay signal transduction system"/>
    <property type="evidence" value="ECO:0007669"/>
    <property type="project" value="TreeGrafter"/>
</dbReference>
<dbReference type="AlphaFoldDB" id="A0A5N0TJR5"/>
<dbReference type="PANTHER" id="PTHR45436:SF5">
    <property type="entry name" value="SENSOR HISTIDINE KINASE TRCS"/>
    <property type="match status" value="1"/>
</dbReference>
<evidence type="ECO:0000259" key="9">
    <source>
        <dbReference type="PROSITE" id="PS50109"/>
    </source>
</evidence>
<dbReference type="EC" id="2.7.13.3" evidence="2"/>
<reference evidence="10 11" key="1">
    <citation type="submission" date="2019-09" db="EMBL/GenBank/DDBJ databases">
        <title>Wenzhouxiangella sp. Genome sequencing and assembly.</title>
        <authorList>
            <person name="Zhang R."/>
        </authorList>
    </citation>
    <scope>NUCLEOTIDE SEQUENCE [LARGE SCALE GENOMIC DNA]</scope>
    <source>
        <strain evidence="10 11">W260</strain>
    </source>
</reference>
<keyword evidence="7 8" id="KW-1133">Transmembrane helix</keyword>
<evidence type="ECO:0000256" key="6">
    <source>
        <dbReference type="ARBA" id="ARBA00022777"/>
    </source>
</evidence>
<comment type="catalytic activity">
    <reaction evidence="1">
        <text>ATP + protein L-histidine = ADP + protein N-phospho-L-histidine.</text>
        <dbReference type="EC" id="2.7.13.3"/>
    </reaction>
</comment>
<feature type="domain" description="Histidine kinase" evidence="9">
    <location>
        <begin position="257"/>
        <end position="456"/>
    </location>
</feature>
<keyword evidence="5 8" id="KW-0812">Transmembrane</keyword>
<dbReference type="SUPFAM" id="SSF55874">
    <property type="entry name" value="ATPase domain of HSP90 chaperone/DNA topoisomerase II/histidine kinase"/>
    <property type="match status" value="1"/>
</dbReference>
<dbReference type="Gene3D" id="1.10.287.130">
    <property type="match status" value="1"/>
</dbReference>
<keyword evidence="11" id="KW-1185">Reference proteome</keyword>
<gene>
    <name evidence="10" type="ORF">F3N42_04265</name>
</gene>
<dbReference type="InterPro" id="IPR036890">
    <property type="entry name" value="HATPase_C_sf"/>
</dbReference>
<evidence type="ECO:0000256" key="5">
    <source>
        <dbReference type="ARBA" id="ARBA00022692"/>
    </source>
</evidence>
<dbReference type="Pfam" id="PF02518">
    <property type="entry name" value="HATPase_c"/>
    <property type="match status" value="1"/>
</dbReference>
<dbReference type="InterPro" id="IPR003594">
    <property type="entry name" value="HATPase_dom"/>
</dbReference>
<evidence type="ECO:0000256" key="1">
    <source>
        <dbReference type="ARBA" id="ARBA00000085"/>
    </source>
</evidence>
<dbReference type="Proteomes" id="UP000325372">
    <property type="component" value="Unassembled WGS sequence"/>
</dbReference>
<evidence type="ECO:0000256" key="8">
    <source>
        <dbReference type="SAM" id="Phobius"/>
    </source>
</evidence>
<dbReference type="GO" id="GO:0005886">
    <property type="term" value="C:plasma membrane"/>
    <property type="evidence" value="ECO:0007669"/>
    <property type="project" value="TreeGrafter"/>
</dbReference>
<dbReference type="InterPro" id="IPR050428">
    <property type="entry name" value="TCS_sensor_his_kinase"/>
</dbReference>
<evidence type="ECO:0000313" key="10">
    <source>
        <dbReference type="EMBL" id="KAA9133569.1"/>
    </source>
</evidence>
<feature type="transmembrane region" description="Helical" evidence="8">
    <location>
        <begin position="182"/>
        <end position="201"/>
    </location>
</feature>
<dbReference type="GO" id="GO:0004673">
    <property type="term" value="F:protein histidine kinase activity"/>
    <property type="evidence" value="ECO:0007669"/>
    <property type="project" value="UniProtKB-EC"/>
</dbReference>
<organism evidence="10 11">
    <name type="scientific">Marinihelvus fidelis</name>
    <dbReference type="NCBI Taxonomy" id="2613842"/>
    <lineage>
        <taxon>Bacteria</taxon>
        <taxon>Pseudomonadati</taxon>
        <taxon>Pseudomonadota</taxon>
        <taxon>Gammaproteobacteria</taxon>
        <taxon>Chromatiales</taxon>
        <taxon>Wenzhouxiangellaceae</taxon>
        <taxon>Marinihelvus</taxon>
    </lineage>
</organism>
<evidence type="ECO:0000256" key="7">
    <source>
        <dbReference type="ARBA" id="ARBA00022989"/>
    </source>
</evidence>
<keyword evidence="4" id="KW-0808">Transferase</keyword>
<accession>A0A5N0TJR5</accession>
<keyword evidence="3" id="KW-0597">Phosphoprotein</keyword>
<name>A0A5N0TJR5_9GAMM</name>
<dbReference type="Gene3D" id="3.30.565.10">
    <property type="entry name" value="Histidine kinase-like ATPase, C-terminal domain"/>
    <property type="match status" value="1"/>
</dbReference>
<comment type="caution">
    <text evidence="10">The sequence shown here is derived from an EMBL/GenBank/DDBJ whole genome shotgun (WGS) entry which is preliminary data.</text>
</comment>
<evidence type="ECO:0000256" key="3">
    <source>
        <dbReference type="ARBA" id="ARBA00022553"/>
    </source>
</evidence>
<evidence type="ECO:0000256" key="2">
    <source>
        <dbReference type="ARBA" id="ARBA00012438"/>
    </source>
</evidence>
<dbReference type="InterPro" id="IPR005467">
    <property type="entry name" value="His_kinase_dom"/>
</dbReference>
<dbReference type="SMART" id="SM00387">
    <property type="entry name" value="HATPase_c"/>
    <property type="match status" value="1"/>
</dbReference>
<proteinExistence type="predicted"/>
<protein>
    <recommendedName>
        <fullName evidence="2">histidine kinase</fullName>
        <ecNumber evidence="2">2.7.13.3</ecNumber>
    </recommendedName>
</protein>
<feature type="transmembrane region" description="Helical" evidence="8">
    <location>
        <begin position="22"/>
        <end position="45"/>
    </location>
</feature>
<keyword evidence="8" id="KW-0472">Membrane</keyword>
<dbReference type="EMBL" id="VYXP01000002">
    <property type="protein sequence ID" value="KAA9133569.1"/>
    <property type="molecule type" value="Genomic_DNA"/>
</dbReference>
<evidence type="ECO:0000313" key="11">
    <source>
        <dbReference type="Proteomes" id="UP000325372"/>
    </source>
</evidence>
<keyword evidence="6" id="KW-0418">Kinase</keyword>
<dbReference type="PANTHER" id="PTHR45436">
    <property type="entry name" value="SENSOR HISTIDINE KINASE YKOH"/>
    <property type="match status" value="1"/>
</dbReference>
<dbReference type="PROSITE" id="PS50109">
    <property type="entry name" value="HIS_KIN"/>
    <property type="match status" value="1"/>
</dbReference>